<dbReference type="GO" id="GO:0008270">
    <property type="term" value="F:zinc ion binding"/>
    <property type="evidence" value="ECO:0007669"/>
    <property type="project" value="UniProtKB-KW"/>
</dbReference>
<dbReference type="InterPro" id="IPR001878">
    <property type="entry name" value="Znf_CCHC"/>
</dbReference>
<organism evidence="3 4">
    <name type="scientific">Habropoda laboriosa</name>
    <dbReference type="NCBI Taxonomy" id="597456"/>
    <lineage>
        <taxon>Eukaryota</taxon>
        <taxon>Metazoa</taxon>
        <taxon>Ecdysozoa</taxon>
        <taxon>Arthropoda</taxon>
        <taxon>Hexapoda</taxon>
        <taxon>Insecta</taxon>
        <taxon>Pterygota</taxon>
        <taxon>Neoptera</taxon>
        <taxon>Endopterygota</taxon>
        <taxon>Hymenoptera</taxon>
        <taxon>Apocrita</taxon>
        <taxon>Aculeata</taxon>
        <taxon>Apoidea</taxon>
        <taxon>Anthophila</taxon>
        <taxon>Apidae</taxon>
        <taxon>Habropoda</taxon>
    </lineage>
</organism>
<protein>
    <recommendedName>
        <fullName evidence="2">CCHC-type domain-containing protein</fullName>
    </recommendedName>
</protein>
<dbReference type="GO" id="GO:0003676">
    <property type="term" value="F:nucleic acid binding"/>
    <property type="evidence" value="ECO:0007669"/>
    <property type="project" value="InterPro"/>
</dbReference>
<sequence length="199" mass="21045">VIADAKSKIKLADLRISKIRPRRAITGAMILLIPGEGGGAAKVGALAAKMVEIVGADDIKIARPQKKQEVRISGLDDSVTTPEVGTAVALAGGSLEAEVMVGEIGFSPYRMGACWVRCPLVAARKIISSGRLQVGWYSARVEELKPRPMQSFKCLDQGHVKSASSCPVDRSGRCYNYGEPGHRAAECPAASPKCPLCAD</sequence>
<dbReference type="STRING" id="597456.A0A0L7QWR2"/>
<evidence type="ECO:0000259" key="2">
    <source>
        <dbReference type="PROSITE" id="PS50158"/>
    </source>
</evidence>
<dbReference type="Gene3D" id="4.10.60.10">
    <property type="entry name" value="Zinc finger, CCHC-type"/>
    <property type="match status" value="1"/>
</dbReference>
<evidence type="ECO:0000313" key="4">
    <source>
        <dbReference type="Proteomes" id="UP000053825"/>
    </source>
</evidence>
<keyword evidence="1" id="KW-0862">Zinc</keyword>
<accession>A0A0L7QWR2</accession>
<evidence type="ECO:0000256" key="1">
    <source>
        <dbReference type="PROSITE-ProRule" id="PRU00047"/>
    </source>
</evidence>
<feature type="domain" description="CCHC-type" evidence="2">
    <location>
        <begin position="173"/>
        <end position="188"/>
    </location>
</feature>
<dbReference type="AlphaFoldDB" id="A0A0L7QWR2"/>
<keyword evidence="4" id="KW-1185">Reference proteome</keyword>
<feature type="non-terminal residue" evidence="3">
    <location>
        <position position="1"/>
    </location>
</feature>
<dbReference type="EMBL" id="KQ414707">
    <property type="protein sequence ID" value="KOC63052.1"/>
    <property type="molecule type" value="Genomic_DNA"/>
</dbReference>
<dbReference type="OrthoDB" id="7615112at2759"/>
<dbReference type="Proteomes" id="UP000053825">
    <property type="component" value="Unassembled WGS sequence"/>
</dbReference>
<keyword evidence="1" id="KW-0479">Metal-binding</keyword>
<dbReference type="InterPro" id="IPR036875">
    <property type="entry name" value="Znf_CCHC_sf"/>
</dbReference>
<proteinExistence type="predicted"/>
<dbReference type="PROSITE" id="PS50158">
    <property type="entry name" value="ZF_CCHC"/>
    <property type="match status" value="1"/>
</dbReference>
<keyword evidence="1" id="KW-0863">Zinc-finger</keyword>
<reference evidence="3 4" key="1">
    <citation type="submission" date="2015-07" db="EMBL/GenBank/DDBJ databases">
        <title>The genome of Habropoda laboriosa.</title>
        <authorList>
            <person name="Pan H."/>
            <person name="Kapheim K."/>
        </authorList>
    </citation>
    <scope>NUCLEOTIDE SEQUENCE [LARGE SCALE GENOMIC DNA]</scope>
    <source>
        <strain evidence="3">0110345459</strain>
    </source>
</reference>
<name>A0A0L7QWR2_9HYME</name>
<dbReference type="SUPFAM" id="SSF57756">
    <property type="entry name" value="Retrovirus zinc finger-like domains"/>
    <property type="match status" value="1"/>
</dbReference>
<gene>
    <name evidence="3" type="ORF">WH47_04906</name>
</gene>
<evidence type="ECO:0000313" key="3">
    <source>
        <dbReference type="EMBL" id="KOC63052.1"/>
    </source>
</evidence>